<dbReference type="GeneID" id="14886394"/>
<dbReference type="KEGG" id="eiv:EIN_096740"/>
<protein>
    <submittedName>
        <fullName evidence="1">Uncharacterized protein</fullName>
    </submittedName>
</protein>
<organism evidence="1 2">
    <name type="scientific">Entamoeba invadens IP1</name>
    <dbReference type="NCBI Taxonomy" id="370355"/>
    <lineage>
        <taxon>Eukaryota</taxon>
        <taxon>Amoebozoa</taxon>
        <taxon>Evosea</taxon>
        <taxon>Archamoebae</taxon>
        <taxon>Mastigamoebida</taxon>
        <taxon>Entamoebidae</taxon>
        <taxon>Entamoeba</taxon>
    </lineage>
</organism>
<dbReference type="RefSeq" id="XP_004254178.1">
    <property type="nucleotide sequence ID" value="XM_004254130.1"/>
</dbReference>
<dbReference type="OMA" id="NDSAYQD"/>
<sequence>MEVDRRIRAYLVLEGNLLFEEGARLVNRNLGGVVHQVSILQLYGILFEHCKQEKSWYTLLSLIPNSPLLKYNDFVKDFNNLRNKLGDLYTDESPLVRCVTGLSRIIALRAQLVEIFPKIPKALENLKMPLENDSAYQDIFSKKILYDEKRVEEIVDSENLYLVALKRNILNELKIIRKLLKATCVLRKRDYYNVGVLHGEVTQLLSSWKEEVQSDLQGCDELIPQSMRTFAVYPLFKMFNKWLEALGDVAKMSGLVNIASNFFEKQFEKVVKDHIAFFYFQKIEFVQPVTSFPAGQNAHVKDVILQWLNTTPLKDEEKKSEVIEIEGRSVLLYAVQFKTEIGVLLSQKLEKKEKVFTSMTNLFENILTFNQVFQ</sequence>
<dbReference type="AlphaFoldDB" id="A0A0A1U0L5"/>
<accession>A0A0A1U0L5</accession>
<gene>
    <name evidence="1" type="ORF">EIN_096740</name>
</gene>
<dbReference type="OrthoDB" id="26433at2759"/>
<keyword evidence="2" id="KW-1185">Reference proteome</keyword>
<evidence type="ECO:0000313" key="1">
    <source>
        <dbReference type="EMBL" id="ELP87407.1"/>
    </source>
</evidence>
<dbReference type="Proteomes" id="UP000014680">
    <property type="component" value="Unassembled WGS sequence"/>
</dbReference>
<reference evidence="1 2" key="1">
    <citation type="submission" date="2012-10" db="EMBL/GenBank/DDBJ databases">
        <authorList>
            <person name="Zafar N."/>
            <person name="Inman J."/>
            <person name="Hall N."/>
            <person name="Lorenzi H."/>
            <person name="Caler E."/>
        </authorList>
    </citation>
    <scope>NUCLEOTIDE SEQUENCE [LARGE SCALE GENOMIC DNA]</scope>
    <source>
        <strain evidence="1 2">IP1</strain>
    </source>
</reference>
<name>A0A0A1U0L5_ENTIV</name>
<evidence type="ECO:0000313" key="2">
    <source>
        <dbReference type="Proteomes" id="UP000014680"/>
    </source>
</evidence>
<proteinExistence type="predicted"/>
<dbReference type="VEuPathDB" id="AmoebaDB:EIN_096740"/>
<dbReference type="EMBL" id="KB206860">
    <property type="protein sequence ID" value="ELP87407.1"/>
    <property type="molecule type" value="Genomic_DNA"/>
</dbReference>